<dbReference type="EMBL" id="JAAAUQ010000772">
    <property type="protein sequence ID" value="KAF9147684.1"/>
    <property type="molecule type" value="Genomic_DNA"/>
</dbReference>
<dbReference type="AlphaFoldDB" id="A0A9P5RTR1"/>
<dbReference type="GO" id="GO:0043657">
    <property type="term" value="C:host cell"/>
    <property type="evidence" value="ECO:0007669"/>
    <property type="project" value="UniProtKB-SubCell"/>
</dbReference>
<proteinExistence type="predicted"/>
<protein>
    <recommendedName>
        <fullName evidence="4">Crinkler effector protein N-terminal domain-containing protein</fullName>
    </recommendedName>
</protein>
<evidence type="ECO:0000256" key="1">
    <source>
        <dbReference type="ARBA" id="ARBA00004340"/>
    </source>
</evidence>
<dbReference type="InterPro" id="IPR045379">
    <property type="entry name" value="Crinkler_N"/>
</dbReference>
<keyword evidence="6" id="KW-1185">Reference proteome</keyword>
<dbReference type="SUPFAM" id="SSF54236">
    <property type="entry name" value="Ubiquitin-like"/>
    <property type="match status" value="1"/>
</dbReference>
<feature type="domain" description="Crinkler effector protein N-terminal" evidence="4">
    <location>
        <begin position="5"/>
        <end position="84"/>
    </location>
</feature>
<evidence type="ECO:0000259" key="4">
    <source>
        <dbReference type="Pfam" id="PF20147"/>
    </source>
</evidence>
<reference evidence="5" key="1">
    <citation type="journal article" date="2020" name="Fungal Divers.">
        <title>Resolving the Mortierellaceae phylogeny through synthesis of multi-gene phylogenetics and phylogenomics.</title>
        <authorList>
            <person name="Vandepol N."/>
            <person name="Liber J."/>
            <person name="Desiro A."/>
            <person name="Na H."/>
            <person name="Kennedy M."/>
            <person name="Barry K."/>
            <person name="Grigoriev I.V."/>
            <person name="Miller A.N."/>
            <person name="O'Donnell K."/>
            <person name="Stajich J.E."/>
            <person name="Bonito G."/>
        </authorList>
    </citation>
    <scope>NUCLEOTIDE SEQUENCE</scope>
    <source>
        <strain evidence="5">NRRL 6426</strain>
    </source>
</reference>
<sequence>MSTSMTLFVVISGETISESFPIDISNYKTVGHLKQLIKEANPTSLSDIDARRLKIWHVDISFTGSDVLKHRWWQQRTNTSTKHLHQRETSTSAPSSAIRSAATAIMSNSLITLFVIIDHESIADAFPIDVDPSMTVGHLKQLIKRENPRSVNGFDARKLRLWHINIPYAHDRGYEDTIRLREVYGRCLLAPYLTLEDLFGTKPDGRNIHVLVELPERQRGIMFSISLTAAVVPDPVGLAIAVSMEHESTGPVAELGNVEFAQ</sequence>
<gene>
    <name evidence="5" type="ORF">BG015_010639</name>
</gene>
<keyword evidence="3" id="KW-0964">Secreted</keyword>
<evidence type="ECO:0000313" key="5">
    <source>
        <dbReference type="EMBL" id="KAF9147684.1"/>
    </source>
</evidence>
<accession>A0A9P5RTR1</accession>
<evidence type="ECO:0000256" key="3">
    <source>
        <dbReference type="ARBA" id="ARBA00022525"/>
    </source>
</evidence>
<dbReference type="GO" id="GO:0005576">
    <property type="term" value="C:extracellular region"/>
    <property type="evidence" value="ECO:0007669"/>
    <property type="project" value="UniProtKB-SubCell"/>
</dbReference>
<dbReference type="InterPro" id="IPR029071">
    <property type="entry name" value="Ubiquitin-like_domsf"/>
</dbReference>
<name>A0A9P5RTR1_9FUNG</name>
<dbReference type="Proteomes" id="UP000748756">
    <property type="component" value="Unassembled WGS sequence"/>
</dbReference>
<organism evidence="5 6">
    <name type="scientific">Linnemannia schmuckeri</name>
    <dbReference type="NCBI Taxonomy" id="64567"/>
    <lineage>
        <taxon>Eukaryota</taxon>
        <taxon>Fungi</taxon>
        <taxon>Fungi incertae sedis</taxon>
        <taxon>Mucoromycota</taxon>
        <taxon>Mortierellomycotina</taxon>
        <taxon>Mortierellomycetes</taxon>
        <taxon>Mortierellales</taxon>
        <taxon>Mortierellaceae</taxon>
        <taxon>Linnemannia</taxon>
    </lineage>
</organism>
<comment type="caution">
    <text evidence="5">The sequence shown here is derived from an EMBL/GenBank/DDBJ whole genome shotgun (WGS) entry which is preliminary data.</text>
</comment>
<comment type="subcellular location">
    <subcellularLocation>
        <location evidence="1">Host cell</location>
    </subcellularLocation>
    <subcellularLocation>
        <location evidence="2">Secreted</location>
    </subcellularLocation>
</comment>
<evidence type="ECO:0000256" key="2">
    <source>
        <dbReference type="ARBA" id="ARBA00004613"/>
    </source>
</evidence>
<feature type="domain" description="Crinkler effector protein N-terminal" evidence="4">
    <location>
        <begin position="111"/>
        <end position="213"/>
    </location>
</feature>
<dbReference type="CDD" id="cd17039">
    <property type="entry name" value="Ubl_ubiquitin_like"/>
    <property type="match status" value="1"/>
</dbReference>
<evidence type="ECO:0000313" key="6">
    <source>
        <dbReference type="Proteomes" id="UP000748756"/>
    </source>
</evidence>
<dbReference type="OrthoDB" id="2304312at2759"/>
<dbReference type="Pfam" id="PF20147">
    <property type="entry name" value="Crinkler"/>
    <property type="match status" value="2"/>
</dbReference>